<dbReference type="InterPro" id="IPR052929">
    <property type="entry name" value="RNase_H-like_EbsB-rel"/>
</dbReference>
<evidence type="ECO:0000259" key="1">
    <source>
        <dbReference type="Pfam" id="PF13456"/>
    </source>
</evidence>
<dbReference type="GeneID" id="130469595"/>
<feature type="domain" description="RNase H type-1" evidence="1">
    <location>
        <begin position="196"/>
        <end position="251"/>
    </location>
</feature>
<protein>
    <recommendedName>
        <fullName evidence="5">Reverse transcriptase zinc-binding domain-containing protein</fullName>
    </recommendedName>
</protein>
<reference evidence="3" key="1">
    <citation type="journal article" date="2021" name="Nat. Commun.">
        <title>Genomic analyses provide insights into spinach domestication and the genetic basis of agronomic traits.</title>
        <authorList>
            <person name="Cai X."/>
            <person name="Sun X."/>
            <person name="Xu C."/>
            <person name="Sun H."/>
            <person name="Wang X."/>
            <person name="Ge C."/>
            <person name="Zhang Z."/>
            <person name="Wang Q."/>
            <person name="Fei Z."/>
            <person name="Jiao C."/>
            <person name="Wang Q."/>
        </authorList>
    </citation>
    <scope>NUCLEOTIDE SEQUENCE [LARGE SCALE GENOMIC DNA]</scope>
    <source>
        <strain evidence="3">cv. Varoflay</strain>
    </source>
</reference>
<dbReference type="PANTHER" id="PTHR47074">
    <property type="entry name" value="BNAC02G40300D PROTEIN"/>
    <property type="match status" value="1"/>
</dbReference>
<reference evidence="4" key="2">
    <citation type="submission" date="2025-08" db="UniProtKB">
        <authorList>
            <consortium name="RefSeq"/>
        </authorList>
    </citation>
    <scope>IDENTIFICATION</scope>
    <source>
        <tissue evidence="4">Leaf</tissue>
    </source>
</reference>
<organism evidence="3 4">
    <name type="scientific">Spinacia oleracea</name>
    <name type="common">Spinach</name>
    <dbReference type="NCBI Taxonomy" id="3562"/>
    <lineage>
        <taxon>Eukaryota</taxon>
        <taxon>Viridiplantae</taxon>
        <taxon>Streptophyta</taxon>
        <taxon>Embryophyta</taxon>
        <taxon>Tracheophyta</taxon>
        <taxon>Spermatophyta</taxon>
        <taxon>Magnoliopsida</taxon>
        <taxon>eudicotyledons</taxon>
        <taxon>Gunneridae</taxon>
        <taxon>Pentapetalae</taxon>
        <taxon>Caryophyllales</taxon>
        <taxon>Chenopodiaceae</taxon>
        <taxon>Chenopodioideae</taxon>
        <taxon>Anserineae</taxon>
        <taxon>Spinacia</taxon>
    </lineage>
</organism>
<keyword evidence="3" id="KW-1185">Reference proteome</keyword>
<dbReference type="InterPro" id="IPR002156">
    <property type="entry name" value="RNaseH_domain"/>
</dbReference>
<sequence length="281" mass="32160">MEDGHMYTSYSLLKRRHMIDNDRCPWCNDKTETINHALFLCPTAIDLWQESDSAELVCTNEEEDFKELLLRWQGLDEQKRRKGASLIWWVWGRRNEKVPSSLLVRDTVLRLVENHGKYTASHNETAQVPTGRSSRVWKPPPDGIVKVNCDASLSAQGWIGLRVVARDSNGDVVFVGSRRTRGEWPPESLMQECVACGNCQGVISRLTKMTTYFSDLDSILEDVLFFGSSFDDVSWSHVKRDGNVVVHHLARLVSFGFDQVWEHHCPSEVFPYVLMDTLSID</sequence>
<dbReference type="Pfam" id="PF13456">
    <property type="entry name" value="RVT_3"/>
    <property type="match status" value="1"/>
</dbReference>
<proteinExistence type="predicted"/>
<evidence type="ECO:0000313" key="4">
    <source>
        <dbReference type="RefSeq" id="XP_056694951.1"/>
    </source>
</evidence>
<dbReference type="InterPro" id="IPR026960">
    <property type="entry name" value="RVT-Znf"/>
</dbReference>
<gene>
    <name evidence="4" type="primary">LOC130469595</name>
</gene>
<dbReference type="RefSeq" id="XP_056694951.1">
    <property type="nucleotide sequence ID" value="XM_056838973.1"/>
</dbReference>
<evidence type="ECO:0008006" key="5">
    <source>
        <dbReference type="Google" id="ProtNLM"/>
    </source>
</evidence>
<name>A0ABM3RH60_SPIOL</name>
<dbReference type="Pfam" id="PF13966">
    <property type="entry name" value="zf-RVT"/>
    <property type="match status" value="1"/>
</dbReference>
<evidence type="ECO:0000313" key="3">
    <source>
        <dbReference type="Proteomes" id="UP000813463"/>
    </source>
</evidence>
<dbReference type="PANTHER" id="PTHR47074:SF21">
    <property type="entry name" value="RNASE H TYPE-1 DOMAIN-CONTAINING PROTEIN"/>
    <property type="match status" value="1"/>
</dbReference>
<feature type="domain" description="Reverse transcriptase zinc-binding" evidence="2">
    <location>
        <begin position="12"/>
        <end position="48"/>
    </location>
</feature>
<accession>A0ABM3RH60</accession>
<evidence type="ECO:0000259" key="2">
    <source>
        <dbReference type="Pfam" id="PF13966"/>
    </source>
</evidence>
<dbReference type="Proteomes" id="UP000813463">
    <property type="component" value="Chromosome 3"/>
</dbReference>